<evidence type="ECO:0000313" key="2">
    <source>
        <dbReference type="Proteomes" id="UP000790377"/>
    </source>
</evidence>
<proteinExistence type="predicted"/>
<accession>A0ACB8A372</accession>
<comment type="caution">
    <text evidence="1">The sequence shown here is derived from an EMBL/GenBank/DDBJ whole genome shotgun (WGS) entry which is preliminary data.</text>
</comment>
<protein>
    <submittedName>
        <fullName evidence="1">Uncharacterized protein</fullName>
    </submittedName>
</protein>
<organism evidence="1 2">
    <name type="scientific">Hygrophoropsis aurantiaca</name>
    <dbReference type="NCBI Taxonomy" id="72124"/>
    <lineage>
        <taxon>Eukaryota</taxon>
        <taxon>Fungi</taxon>
        <taxon>Dikarya</taxon>
        <taxon>Basidiomycota</taxon>
        <taxon>Agaricomycotina</taxon>
        <taxon>Agaricomycetes</taxon>
        <taxon>Agaricomycetidae</taxon>
        <taxon>Boletales</taxon>
        <taxon>Coniophorineae</taxon>
        <taxon>Hygrophoropsidaceae</taxon>
        <taxon>Hygrophoropsis</taxon>
    </lineage>
</organism>
<name>A0ACB8A372_9AGAM</name>
<keyword evidence="2" id="KW-1185">Reference proteome</keyword>
<reference evidence="1" key="1">
    <citation type="journal article" date="2021" name="New Phytol.">
        <title>Evolutionary innovations through gain and loss of genes in the ectomycorrhizal Boletales.</title>
        <authorList>
            <person name="Wu G."/>
            <person name="Miyauchi S."/>
            <person name="Morin E."/>
            <person name="Kuo A."/>
            <person name="Drula E."/>
            <person name="Varga T."/>
            <person name="Kohler A."/>
            <person name="Feng B."/>
            <person name="Cao Y."/>
            <person name="Lipzen A."/>
            <person name="Daum C."/>
            <person name="Hundley H."/>
            <person name="Pangilinan J."/>
            <person name="Johnson J."/>
            <person name="Barry K."/>
            <person name="LaButti K."/>
            <person name="Ng V."/>
            <person name="Ahrendt S."/>
            <person name="Min B."/>
            <person name="Choi I.G."/>
            <person name="Park H."/>
            <person name="Plett J.M."/>
            <person name="Magnuson J."/>
            <person name="Spatafora J.W."/>
            <person name="Nagy L.G."/>
            <person name="Henrissat B."/>
            <person name="Grigoriev I.V."/>
            <person name="Yang Z.L."/>
            <person name="Xu J."/>
            <person name="Martin F.M."/>
        </authorList>
    </citation>
    <scope>NUCLEOTIDE SEQUENCE</scope>
    <source>
        <strain evidence="1">ATCC 28755</strain>
    </source>
</reference>
<dbReference type="Proteomes" id="UP000790377">
    <property type="component" value="Unassembled WGS sequence"/>
</dbReference>
<sequence length="318" mass="35470">MADPAFIKQLRMDQTTIYLTAAAGALVAYDQVLTFSQEVNLVWNRQWGFTTALYLIARCLGSLFVIGNAAFYMCINWTYSVNVNMFLAVNWASNIFLLAMQAMLVIRVHALFNRSKKVLVFLTTLYVLQATATFVLAGLILNKRVFEEYFIFVGPAIGSVTEAFNENSPAFPTTMDQDGIIFSIVFDTILLFFALWAFVKHALEARTLNGGWSINVLVRTNLIWLSIDLVAAYTTELNAFYLLICRMFSVFSALVVIAGPRMVISLRTTETKTRGEGGTLEGEVSTIRFGVREPPTQSESAMEDGGVFRATDENAQID</sequence>
<dbReference type="EMBL" id="MU267885">
    <property type="protein sequence ID" value="KAH7907649.1"/>
    <property type="molecule type" value="Genomic_DNA"/>
</dbReference>
<evidence type="ECO:0000313" key="1">
    <source>
        <dbReference type="EMBL" id="KAH7907649.1"/>
    </source>
</evidence>
<gene>
    <name evidence="1" type="ORF">BJ138DRAFT_459507</name>
</gene>